<evidence type="ECO:0000313" key="2">
    <source>
        <dbReference type="Proteomes" id="UP000712281"/>
    </source>
</evidence>
<accession>A0A8S9JDY0</accession>
<gene>
    <name evidence="1" type="ORF">F2Q68_00006202</name>
</gene>
<organism evidence="1 2">
    <name type="scientific">Brassica cretica</name>
    <name type="common">Mustard</name>
    <dbReference type="NCBI Taxonomy" id="69181"/>
    <lineage>
        <taxon>Eukaryota</taxon>
        <taxon>Viridiplantae</taxon>
        <taxon>Streptophyta</taxon>
        <taxon>Embryophyta</taxon>
        <taxon>Tracheophyta</taxon>
        <taxon>Spermatophyta</taxon>
        <taxon>Magnoliopsida</taxon>
        <taxon>eudicotyledons</taxon>
        <taxon>Gunneridae</taxon>
        <taxon>Pentapetalae</taxon>
        <taxon>rosids</taxon>
        <taxon>malvids</taxon>
        <taxon>Brassicales</taxon>
        <taxon>Brassicaceae</taxon>
        <taxon>Brassiceae</taxon>
        <taxon>Brassica</taxon>
    </lineage>
</organism>
<comment type="caution">
    <text evidence="1">The sequence shown here is derived from an EMBL/GenBank/DDBJ whole genome shotgun (WGS) entry which is preliminary data.</text>
</comment>
<reference evidence="1" key="1">
    <citation type="submission" date="2019-12" db="EMBL/GenBank/DDBJ databases">
        <title>Genome sequencing and annotation of Brassica cretica.</title>
        <authorList>
            <person name="Studholme D.J."/>
            <person name="Sarris P.F."/>
        </authorList>
    </citation>
    <scope>NUCLEOTIDE SEQUENCE</scope>
    <source>
        <strain evidence="1">PFS-001/15</strain>
        <tissue evidence="1">Leaf</tissue>
    </source>
</reference>
<dbReference type="Proteomes" id="UP000712281">
    <property type="component" value="Unassembled WGS sequence"/>
</dbReference>
<dbReference type="AlphaFoldDB" id="A0A8S9JDY0"/>
<proteinExistence type="predicted"/>
<evidence type="ECO:0000313" key="1">
    <source>
        <dbReference type="EMBL" id="KAF2580235.1"/>
    </source>
</evidence>
<name>A0A8S9JDY0_BRACR</name>
<sequence>MDLRSNPFEEGGNDVPRIELVELNQSDTILDELNTQVSWTDTILDELSKTDTHLDKLSKQVRSSELVRPPDKLKMANLLCDERPIQSCQM</sequence>
<dbReference type="EMBL" id="QGKW02001660">
    <property type="protein sequence ID" value="KAF2580235.1"/>
    <property type="molecule type" value="Genomic_DNA"/>
</dbReference>
<protein>
    <submittedName>
        <fullName evidence="1">Uncharacterized protein</fullName>
    </submittedName>
</protein>